<keyword evidence="2" id="KW-0560">Oxidoreductase</keyword>
<dbReference type="PANTHER" id="PTHR47706">
    <property type="entry name" value="NMRA-LIKE FAMILY PROTEIN"/>
    <property type="match status" value="1"/>
</dbReference>
<dbReference type="InterPro" id="IPR001763">
    <property type="entry name" value="Rhodanese-like_dom"/>
</dbReference>
<dbReference type="Pfam" id="PF05368">
    <property type="entry name" value="NmrA"/>
    <property type="match status" value="1"/>
</dbReference>
<dbReference type="Gene3D" id="3.40.50.720">
    <property type="entry name" value="NAD(P)-binding Rossmann-like Domain"/>
    <property type="match status" value="1"/>
</dbReference>
<keyword evidence="5" id="KW-1185">Reference proteome</keyword>
<sequence length="273" mass="28822">MSTYKSFAVAGAGTVGLPILNALAAKSVPVVLLSRVGSSAKTVPSGVQVVQVDYSDATAVATVLKEHKVDVVLSTLGVTAVAAQNTLVDAAKLAAVKLFVPSEYGFTTDAKNEIAAYLKSLNIPSTRIYNGGFTEYIPWLVDYENGGKIKIIGKGDVPVSFTSIADVAGFVAYVLTTLPPSELEDRILRLEGERSTLKDLAAQFKTSVEHVDSITSENGAFKATVQRILDTGAGSTGWDVVRKVEGQGNDAAGSANALWPGHQWQSIKEVHKL</sequence>
<organism evidence="4 5">
    <name type="scientific">Mycena sanguinolenta</name>
    <dbReference type="NCBI Taxonomy" id="230812"/>
    <lineage>
        <taxon>Eukaryota</taxon>
        <taxon>Fungi</taxon>
        <taxon>Dikarya</taxon>
        <taxon>Basidiomycota</taxon>
        <taxon>Agaricomycotina</taxon>
        <taxon>Agaricomycetes</taxon>
        <taxon>Agaricomycetidae</taxon>
        <taxon>Agaricales</taxon>
        <taxon>Marasmiineae</taxon>
        <taxon>Mycenaceae</taxon>
        <taxon>Mycena</taxon>
    </lineage>
</organism>
<dbReference type="InterPro" id="IPR008030">
    <property type="entry name" value="NmrA-like"/>
</dbReference>
<dbReference type="InterPro" id="IPR036291">
    <property type="entry name" value="NAD(P)-bd_dom_sf"/>
</dbReference>
<protein>
    <submittedName>
        <fullName evidence="4">NmrA domain-containing protein</fullName>
    </submittedName>
</protein>
<evidence type="ECO:0000256" key="1">
    <source>
        <dbReference type="ARBA" id="ARBA00022857"/>
    </source>
</evidence>
<reference evidence="4" key="1">
    <citation type="submission" date="2020-05" db="EMBL/GenBank/DDBJ databases">
        <title>Mycena genomes resolve the evolution of fungal bioluminescence.</title>
        <authorList>
            <person name="Tsai I.J."/>
        </authorList>
    </citation>
    <scope>NUCLEOTIDE SEQUENCE</scope>
    <source>
        <strain evidence="4">160909Yilan</strain>
    </source>
</reference>
<evidence type="ECO:0000313" key="4">
    <source>
        <dbReference type="EMBL" id="KAF7353361.1"/>
    </source>
</evidence>
<dbReference type="Proteomes" id="UP000623467">
    <property type="component" value="Unassembled WGS sequence"/>
</dbReference>
<name>A0A8H6Y7L2_9AGAR</name>
<dbReference type="OrthoDB" id="5283654at2759"/>
<evidence type="ECO:0000256" key="2">
    <source>
        <dbReference type="ARBA" id="ARBA00023002"/>
    </source>
</evidence>
<keyword evidence="1" id="KW-0521">NADP</keyword>
<comment type="caution">
    <text evidence="4">The sequence shown here is derived from an EMBL/GenBank/DDBJ whole genome shotgun (WGS) entry which is preliminary data.</text>
</comment>
<dbReference type="InterPro" id="IPR051609">
    <property type="entry name" value="NmrA/Isoflavone_reductase-like"/>
</dbReference>
<dbReference type="PROSITE" id="PS50206">
    <property type="entry name" value="RHODANESE_3"/>
    <property type="match status" value="1"/>
</dbReference>
<dbReference type="EMBL" id="JACAZH010000012">
    <property type="protein sequence ID" value="KAF7353361.1"/>
    <property type="molecule type" value="Genomic_DNA"/>
</dbReference>
<feature type="domain" description="Rhodanese" evidence="3">
    <location>
        <begin position="115"/>
        <end position="142"/>
    </location>
</feature>
<proteinExistence type="predicted"/>
<dbReference type="AlphaFoldDB" id="A0A8H6Y7L2"/>
<dbReference type="GO" id="GO:0016491">
    <property type="term" value="F:oxidoreductase activity"/>
    <property type="evidence" value="ECO:0007669"/>
    <property type="project" value="UniProtKB-KW"/>
</dbReference>
<dbReference type="SUPFAM" id="SSF51735">
    <property type="entry name" value="NAD(P)-binding Rossmann-fold domains"/>
    <property type="match status" value="1"/>
</dbReference>
<dbReference type="PANTHER" id="PTHR47706:SF9">
    <property type="entry name" value="NMRA-LIKE DOMAIN-CONTAINING PROTEIN-RELATED"/>
    <property type="match status" value="1"/>
</dbReference>
<evidence type="ECO:0000259" key="3">
    <source>
        <dbReference type="PROSITE" id="PS50206"/>
    </source>
</evidence>
<evidence type="ECO:0000313" key="5">
    <source>
        <dbReference type="Proteomes" id="UP000623467"/>
    </source>
</evidence>
<accession>A0A8H6Y7L2</accession>
<gene>
    <name evidence="4" type="ORF">MSAN_01524700</name>
</gene>